<dbReference type="Gene3D" id="2.60.40.4070">
    <property type="match status" value="1"/>
</dbReference>
<sequence>MDRIPIVVGAQWGIPVVTHDLWDTGGNYMSEGHGFSYSSDLVWYENAGMSHDQIAQFMRDYYGVDVYEVLPDISPGGIHHIDTWAKLLDEETVLVKEVDVTDPDYARLEANAAAIAGLTDKYGRPFRVARVFCPPIPFGDAAYTNSLILNKRVFVPTFNMPESDAAALEVYRDLMPGYEVIGVDGSWLSQDALHCRVMGIPDRHMLRVDHNPVQGAGPGQPVSITMYVDDRSEAGLDMSSTALYWREAGASTFSGVPFAPASGTHWYVAQIPAQQPLAEVEYYVTARDATGRTASRPRTAPYAAYHFRVSGAAGPSADPGKGSLELTTSPTPFQNSSMVRFRQGAAGHVRLTVYDLQGREVARLVDRSLPPGAHEFEWSGRDTNGAPAPSGVYFIVLETAGERASRRVVLIR</sequence>
<dbReference type="InterPro" id="IPR025965">
    <property type="entry name" value="FlgD/Vpr_Ig-like"/>
</dbReference>
<evidence type="ECO:0000259" key="2">
    <source>
        <dbReference type="Pfam" id="PF13860"/>
    </source>
</evidence>
<dbReference type="InterPro" id="IPR026444">
    <property type="entry name" value="Secre_tail"/>
</dbReference>
<evidence type="ECO:0000256" key="1">
    <source>
        <dbReference type="ARBA" id="ARBA00022801"/>
    </source>
</evidence>
<dbReference type="Proteomes" id="UP000320913">
    <property type="component" value="Unassembled WGS sequence"/>
</dbReference>
<dbReference type="GO" id="GO:0009446">
    <property type="term" value="P:putrescine biosynthetic process"/>
    <property type="evidence" value="ECO:0007669"/>
    <property type="project" value="InterPro"/>
</dbReference>
<dbReference type="SUPFAM" id="SSF55909">
    <property type="entry name" value="Pentein"/>
    <property type="match status" value="1"/>
</dbReference>
<dbReference type="NCBIfam" id="TIGR04183">
    <property type="entry name" value="Por_Secre_tail"/>
    <property type="match status" value="1"/>
</dbReference>
<keyword evidence="1" id="KW-0378">Hydrolase</keyword>
<reference evidence="3 4" key="1">
    <citation type="journal article" date="2019" name="Nat. Microbiol.">
        <title>Mediterranean grassland soil C-N compound turnover is dependent on rainfall and depth, and is mediated by genomically divergent microorganisms.</title>
        <authorList>
            <person name="Diamond S."/>
            <person name="Andeer P.F."/>
            <person name="Li Z."/>
            <person name="Crits-Christoph A."/>
            <person name="Burstein D."/>
            <person name="Anantharaman K."/>
            <person name="Lane K.R."/>
            <person name="Thomas B.C."/>
            <person name="Pan C."/>
            <person name="Northen T.R."/>
            <person name="Banfield J.F."/>
        </authorList>
    </citation>
    <scope>NUCLEOTIDE SEQUENCE [LARGE SCALE GENOMIC DNA]</scope>
    <source>
        <strain evidence="3">WS_5</strain>
    </source>
</reference>
<comment type="caution">
    <text evidence="3">The sequence shown here is derived from an EMBL/GenBank/DDBJ whole genome shotgun (WGS) entry which is preliminary data.</text>
</comment>
<dbReference type="GO" id="GO:0004668">
    <property type="term" value="F:protein-arginine deiminase activity"/>
    <property type="evidence" value="ECO:0007669"/>
    <property type="project" value="InterPro"/>
</dbReference>
<dbReference type="AlphaFoldDB" id="A0A538T7Y0"/>
<dbReference type="EMBL" id="VBOV01000094">
    <property type="protein sequence ID" value="TMQ59751.1"/>
    <property type="molecule type" value="Genomic_DNA"/>
</dbReference>
<feature type="domain" description="FlgD/Vpr Ig-like" evidence="2">
    <location>
        <begin position="343"/>
        <end position="399"/>
    </location>
</feature>
<dbReference type="Pfam" id="PF04371">
    <property type="entry name" value="PAD_porph"/>
    <property type="match status" value="1"/>
</dbReference>
<dbReference type="GO" id="GO:0047632">
    <property type="term" value="F:agmatine deiminase activity"/>
    <property type="evidence" value="ECO:0007669"/>
    <property type="project" value="TreeGrafter"/>
</dbReference>
<name>A0A538T7Y0_UNCEI</name>
<dbReference type="PANTHER" id="PTHR31377:SF0">
    <property type="entry name" value="AGMATINE DEIMINASE-RELATED"/>
    <property type="match status" value="1"/>
</dbReference>
<dbReference type="PANTHER" id="PTHR31377">
    <property type="entry name" value="AGMATINE DEIMINASE-RELATED"/>
    <property type="match status" value="1"/>
</dbReference>
<dbReference type="Pfam" id="PF13860">
    <property type="entry name" value="FlgD_ig"/>
    <property type="match status" value="1"/>
</dbReference>
<organism evidence="3 4">
    <name type="scientific">Eiseniibacteriota bacterium</name>
    <dbReference type="NCBI Taxonomy" id="2212470"/>
    <lineage>
        <taxon>Bacteria</taxon>
        <taxon>Candidatus Eiseniibacteriota</taxon>
    </lineage>
</organism>
<evidence type="ECO:0000313" key="3">
    <source>
        <dbReference type="EMBL" id="TMQ59751.1"/>
    </source>
</evidence>
<dbReference type="InterPro" id="IPR007466">
    <property type="entry name" value="Peptidyl-Arg-deiminase_porph"/>
</dbReference>
<gene>
    <name evidence="3" type="ORF">E6K75_03760</name>
</gene>
<evidence type="ECO:0000313" key="4">
    <source>
        <dbReference type="Proteomes" id="UP000320913"/>
    </source>
</evidence>
<accession>A0A538T7Y0</accession>
<protein>
    <submittedName>
        <fullName evidence="3">T9SS type A sorting domain-containing protein</fullName>
    </submittedName>
</protein>
<proteinExistence type="predicted"/>
<dbReference type="Gene3D" id="3.75.10.10">
    <property type="entry name" value="L-arginine/glycine Amidinotransferase, Chain A"/>
    <property type="match status" value="1"/>
</dbReference>